<dbReference type="InterPro" id="IPR011051">
    <property type="entry name" value="RmlC_Cupin_sf"/>
</dbReference>
<dbReference type="GO" id="GO:0005829">
    <property type="term" value="C:cytosol"/>
    <property type="evidence" value="ECO:0007669"/>
    <property type="project" value="TreeGrafter"/>
</dbReference>
<dbReference type="InterPro" id="IPR013096">
    <property type="entry name" value="Cupin_2"/>
</dbReference>
<dbReference type="Proteomes" id="UP000323876">
    <property type="component" value="Unassembled WGS sequence"/>
</dbReference>
<feature type="domain" description="HTH cro/C1-type" evidence="2">
    <location>
        <begin position="10"/>
        <end position="64"/>
    </location>
</feature>
<sequence length="199" mass="21705">MDLSKLGQRIQQLRHERGLTLQQFAELSAVSVSMLSAIERGGKAATVVVLDRVATGLGIRLSTLLAEPESARIIVRRAAEQDVVHEPGGWQRTILTPVVPGVNFEWIRSTLPPGCRPREYPSYAAGSHEFIYVESGTATLTVDDTHTITLGAGDSVYLAADSTLRYANHSDRPCTYFVAALVMRPRTARSENTRIATAT</sequence>
<dbReference type="PROSITE" id="PS50943">
    <property type="entry name" value="HTH_CROC1"/>
    <property type="match status" value="1"/>
</dbReference>
<dbReference type="PANTHER" id="PTHR46797:SF10">
    <property type="entry name" value="BLR1115 PROTEIN"/>
    <property type="match status" value="1"/>
</dbReference>
<evidence type="ECO:0000259" key="2">
    <source>
        <dbReference type="PROSITE" id="PS50943"/>
    </source>
</evidence>
<keyword evidence="4" id="KW-1185">Reference proteome</keyword>
<dbReference type="GO" id="GO:0003700">
    <property type="term" value="F:DNA-binding transcription factor activity"/>
    <property type="evidence" value="ECO:0007669"/>
    <property type="project" value="TreeGrafter"/>
</dbReference>
<evidence type="ECO:0000313" key="3">
    <source>
        <dbReference type="EMBL" id="KAA8886239.1"/>
    </source>
</evidence>
<dbReference type="EMBL" id="VXLC01000014">
    <property type="protein sequence ID" value="KAA8886239.1"/>
    <property type="molecule type" value="Genomic_DNA"/>
</dbReference>
<dbReference type="PANTHER" id="PTHR46797">
    <property type="entry name" value="HTH-TYPE TRANSCRIPTIONAL REGULATOR"/>
    <property type="match status" value="1"/>
</dbReference>
<gene>
    <name evidence="3" type="ORF">F3087_27020</name>
</gene>
<dbReference type="AlphaFoldDB" id="A0A5N0ECK6"/>
<dbReference type="SUPFAM" id="SSF51182">
    <property type="entry name" value="RmlC-like cupins"/>
    <property type="match status" value="1"/>
</dbReference>
<accession>A0A5N0ECK6</accession>
<comment type="caution">
    <text evidence="3">The sequence shown here is derived from an EMBL/GenBank/DDBJ whole genome shotgun (WGS) entry which is preliminary data.</text>
</comment>
<name>A0A5N0ECK6_9NOCA</name>
<proteinExistence type="predicted"/>
<dbReference type="InterPro" id="IPR001387">
    <property type="entry name" value="Cro/C1-type_HTH"/>
</dbReference>
<dbReference type="OrthoDB" id="3172468at2"/>
<dbReference type="CDD" id="cd02209">
    <property type="entry name" value="cupin_XRE_C"/>
    <property type="match status" value="1"/>
</dbReference>
<dbReference type="Pfam" id="PF07883">
    <property type="entry name" value="Cupin_2"/>
    <property type="match status" value="1"/>
</dbReference>
<dbReference type="SUPFAM" id="SSF47413">
    <property type="entry name" value="lambda repressor-like DNA-binding domains"/>
    <property type="match status" value="1"/>
</dbReference>
<organism evidence="3 4">
    <name type="scientific">Nocardia colli</name>
    <dbReference type="NCBI Taxonomy" id="2545717"/>
    <lineage>
        <taxon>Bacteria</taxon>
        <taxon>Bacillati</taxon>
        <taxon>Actinomycetota</taxon>
        <taxon>Actinomycetes</taxon>
        <taxon>Mycobacteriales</taxon>
        <taxon>Nocardiaceae</taxon>
        <taxon>Nocardia</taxon>
    </lineage>
</organism>
<dbReference type="SMART" id="SM00530">
    <property type="entry name" value="HTH_XRE"/>
    <property type="match status" value="1"/>
</dbReference>
<dbReference type="Gene3D" id="2.60.120.10">
    <property type="entry name" value="Jelly Rolls"/>
    <property type="match status" value="1"/>
</dbReference>
<dbReference type="Gene3D" id="1.10.260.40">
    <property type="entry name" value="lambda repressor-like DNA-binding domains"/>
    <property type="match status" value="1"/>
</dbReference>
<protein>
    <submittedName>
        <fullName evidence="3">XRE family transcriptional regulator</fullName>
    </submittedName>
</protein>
<keyword evidence="1" id="KW-0238">DNA-binding</keyword>
<evidence type="ECO:0000313" key="4">
    <source>
        <dbReference type="Proteomes" id="UP000323876"/>
    </source>
</evidence>
<reference evidence="3 4" key="1">
    <citation type="submission" date="2019-09" db="EMBL/GenBank/DDBJ databases">
        <authorList>
            <person name="Wang X."/>
        </authorList>
    </citation>
    <scope>NUCLEOTIDE SEQUENCE [LARGE SCALE GENOMIC DNA]</scope>
    <source>
        <strain evidence="3 4">CICC 11023</strain>
    </source>
</reference>
<dbReference type="RefSeq" id="WP_150404810.1">
    <property type="nucleotide sequence ID" value="NZ_VXLC01000014.1"/>
</dbReference>
<dbReference type="InterPro" id="IPR050807">
    <property type="entry name" value="TransReg_Diox_bact_type"/>
</dbReference>
<dbReference type="InterPro" id="IPR010982">
    <property type="entry name" value="Lambda_DNA-bd_dom_sf"/>
</dbReference>
<dbReference type="InterPro" id="IPR014710">
    <property type="entry name" value="RmlC-like_jellyroll"/>
</dbReference>
<dbReference type="Pfam" id="PF01381">
    <property type="entry name" value="HTH_3"/>
    <property type="match status" value="1"/>
</dbReference>
<dbReference type="GO" id="GO:0003677">
    <property type="term" value="F:DNA binding"/>
    <property type="evidence" value="ECO:0007669"/>
    <property type="project" value="UniProtKB-KW"/>
</dbReference>
<dbReference type="CDD" id="cd00093">
    <property type="entry name" value="HTH_XRE"/>
    <property type="match status" value="1"/>
</dbReference>
<evidence type="ECO:0000256" key="1">
    <source>
        <dbReference type="ARBA" id="ARBA00023125"/>
    </source>
</evidence>